<feature type="domain" description="DUF3615" evidence="2">
    <location>
        <begin position="64"/>
        <end position="144"/>
    </location>
</feature>
<comment type="caution">
    <text evidence="3">The sequence shown here is derived from an EMBL/GenBank/DDBJ whole genome shotgun (WGS) entry which is preliminary data.</text>
</comment>
<sequence>MGAVFEKIVTYYDIRIIRLSLEALLSRMGKRRRFPDIEQDRDIQTQEDKLGFCEKRIVMVLIHHAVEFYNNKSKGAKFKLVEIISACSFFSMGVWEHINFTASEDDKSLKLFFAELSHGEAHWGRNHNTEAEKITACCLLEEGIYSRDSLVIFMLFVEELSIMHPYPLQHGKELHHKYLCGNCRLLSYVISIYRMIYPAKFIKVGVMGKTCQQTIMPFKSWVLFLLLRARLGSLEQLFSREELAVFCVLAWGWGCWGWGFCHSSDLLSVEGLGFGCLGWVSRSMWFGILGCWNICVLVAFSKVASAISDVYLFCSLLWGVLGLLFRVESAIIEDFRSTAGADSSLEK</sequence>
<dbReference type="EMBL" id="JAQIZT010000001">
    <property type="protein sequence ID" value="KAJ7015382.1"/>
    <property type="molecule type" value="Genomic_DNA"/>
</dbReference>
<dbReference type="PANTHER" id="PTHR34710:SF20">
    <property type="entry name" value="OS10G0550200 PROTEIN"/>
    <property type="match status" value="1"/>
</dbReference>
<keyword evidence="1" id="KW-0472">Membrane</keyword>
<evidence type="ECO:0000256" key="1">
    <source>
        <dbReference type="SAM" id="Phobius"/>
    </source>
</evidence>
<name>A0AAD6WKA2_9ROSI</name>
<evidence type="ECO:0000313" key="3">
    <source>
        <dbReference type="EMBL" id="KAJ7015382.1"/>
    </source>
</evidence>
<dbReference type="Pfam" id="PF12274">
    <property type="entry name" value="DUF3615"/>
    <property type="match status" value="1"/>
</dbReference>
<reference evidence="3 4" key="1">
    <citation type="journal article" date="2023" name="Mol. Ecol. Resour.">
        <title>Chromosome-level genome assembly of a triploid poplar Populus alba 'Berolinensis'.</title>
        <authorList>
            <person name="Chen S."/>
            <person name="Yu Y."/>
            <person name="Wang X."/>
            <person name="Wang S."/>
            <person name="Zhang T."/>
            <person name="Zhou Y."/>
            <person name="He R."/>
            <person name="Meng N."/>
            <person name="Wang Y."/>
            <person name="Liu W."/>
            <person name="Liu Z."/>
            <person name="Liu J."/>
            <person name="Guo Q."/>
            <person name="Huang H."/>
            <person name="Sederoff R.R."/>
            <person name="Wang G."/>
            <person name="Qu G."/>
            <person name="Chen S."/>
        </authorList>
    </citation>
    <scope>NUCLEOTIDE SEQUENCE [LARGE SCALE GENOMIC DNA]</scope>
    <source>
        <strain evidence="3">SC-2020</strain>
    </source>
</reference>
<dbReference type="PANTHER" id="PTHR34710">
    <property type="entry name" value="OS03G0834100 PROTEIN"/>
    <property type="match status" value="1"/>
</dbReference>
<evidence type="ECO:0000259" key="2">
    <source>
        <dbReference type="Pfam" id="PF12274"/>
    </source>
</evidence>
<dbReference type="Proteomes" id="UP001164929">
    <property type="component" value="Chromosome 1"/>
</dbReference>
<gene>
    <name evidence="3" type="ORF">NC653_004627</name>
</gene>
<dbReference type="AlphaFoldDB" id="A0AAD6WKA2"/>
<protein>
    <recommendedName>
        <fullName evidence="2">DUF3615 domain-containing protein</fullName>
    </recommendedName>
</protein>
<evidence type="ECO:0000313" key="4">
    <source>
        <dbReference type="Proteomes" id="UP001164929"/>
    </source>
</evidence>
<keyword evidence="4" id="KW-1185">Reference proteome</keyword>
<accession>A0AAD6WKA2</accession>
<organism evidence="3 4">
    <name type="scientific">Populus alba x Populus x berolinensis</name>
    <dbReference type="NCBI Taxonomy" id="444605"/>
    <lineage>
        <taxon>Eukaryota</taxon>
        <taxon>Viridiplantae</taxon>
        <taxon>Streptophyta</taxon>
        <taxon>Embryophyta</taxon>
        <taxon>Tracheophyta</taxon>
        <taxon>Spermatophyta</taxon>
        <taxon>Magnoliopsida</taxon>
        <taxon>eudicotyledons</taxon>
        <taxon>Gunneridae</taxon>
        <taxon>Pentapetalae</taxon>
        <taxon>rosids</taxon>
        <taxon>fabids</taxon>
        <taxon>Malpighiales</taxon>
        <taxon>Salicaceae</taxon>
        <taxon>Saliceae</taxon>
        <taxon>Populus</taxon>
    </lineage>
</organism>
<dbReference type="InterPro" id="IPR022059">
    <property type="entry name" value="DUF3615"/>
</dbReference>
<proteinExistence type="predicted"/>
<feature type="transmembrane region" description="Helical" evidence="1">
    <location>
        <begin position="279"/>
        <end position="298"/>
    </location>
</feature>
<feature type="transmembrane region" description="Helical" evidence="1">
    <location>
        <begin position="310"/>
        <end position="327"/>
    </location>
</feature>
<keyword evidence="1" id="KW-0812">Transmembrane</keyword>
<keyword evidence="1" id="KW-1133">Transmembrane helix</keyword>